<dbReference type="SUPFAM" id="SSF50129">
    <property type="entry name" value="GroES-like"/>
    <property type="match status" value="1"/>
</dbReference>
<dbReference type="SMART" id="SM00883">
    <property type="entry name" value="Cpn10"/>
    <property type="match status" value="1"/>
</dbReference>
<dbReference type="PANTHER" id="PTHR10772">
    <property type="entry name" value="10 KDA HEAT SHOCK PROTEIN"/>
    <property type="match status" value="1"/>
</dbReference>
<dbReference type="Gene3D" id="2.30.33.40">
    <property type="entry name" value="GroES chaperonin"/>
    <property type="match status" value="1"/>
</dbReference>
<protein>
    <recommendedName>
        <fullName evidence="3">Co-chaperonin GroES</fullName>
    </recommendedName>
    <alternativeName>
        <fullName evidence="3">10 kDa chaperonin</fullName>
    </alternativeName>
    <alternativeName>
        <fullName evidence="3">Chaperonin-10</fullName>
        <shortName evidence="3">Cpn10</shortName>
    </alternativeName>
</protein>
<comment type="function">
    <text evidence="3 4">Together with the chaperonin GroEL, plays an essential role in assisting protein folding. The GroEL-GroES system forms a nano-cage that allows encapsulation of the non-native substrate proteins and provides a physical environment optimized to promote and accelerate protein folding. GroES binds to the apical surface of the GroEL ring, thereby capping the opening of the GroEL channel.</text>
</comment>
<dbReference type="Proteomes" id="UP001230220">
    <property type="component" value="Unassembled WGS sequence"/>
</dbReference>
<name>A0ABU0DZF7_9FIRM</name>
<comment type="similarity">
    <text evidence="1 3 4">Belongs to the GroES chaperonin family.</text>
</comment>
<reference evidence="5 6" key="1">
    <citation type="submission" date="2023-07" db="EMBL/GenBank/DDBJ databases">
        <title>Genomic Encyclopedia of Type Strains, Phase IV (KMG-IV): sequencing the most valuable type-strain genomes for metagenomic binning, comparative biology and taxonomic classification.</title>
        <authorList>
            <person name="Goeker M."/>
        </authorList>
    </citation>
    <scope>NUCLEOTIDE SEQUENCE [LARGE SCALE GENOMIC DNA]</scope>
    <source>
        <strain evidence="5 6">DSM 16784</strain>
    </source>
</reference>
<keyword evidence="2 3" id="KW-0143">Chaperone</keyword>
<dbReference type="PRINTS" id="PR00297">
    <property type="entry name" value="CHAPERONIN10"/>
</dbReference>
<dbReference type="InterPro" id="IPR037124">
    <property type="entry name" value="Chaperonin_GroES_sf"/>
</dbReference>
<evidence type="ECO:0000313" key="5">
    <source>
        <dbReference type="EMBL" id="MDQ0359675.1"/>
    </source>
</evidence>
<dbReference type="EMBL" id="JAUSUR010000001">
    <property type="protein sequence ID" value="MDQ0359675.1"/>
    <property type="molecule type" value="Genomic_DNA"/>
</dbReference>
<evidence type="ECO:0000313" key="6">
    <source>
        <dbReference type="Proteomes" id="UP001230220"/>
    </source>
</evidence>
<keyword evidence="6" id="KW-1185">Reference proteome</keyword>
<dbReference type="CDD" id="cd00320">
    <property type="entry name" value="cpn10"/>
    <property type="match status" value="1"/>
</dbReference>
<dbReference type="Pfam" id="PF00166">
    <property type="entry name" value="Cpn10"/>
    <property type="match status" value="1"/>
</dbReference>
<dbReference type="InterPro" id="IPR011032">
    <property type="entry name" value="GroES-like_sf"/>
</dbReference>
<comment type="caution">
    <text evidence="5">The sequence shown here is derived from an EMBL/GenBank/DDBJ whole genome shotgun (WGS) entry which is preliminary data.</text>
</comment>
<evidence type="ECO:0000256" key="4">
    <source>
        <dbReference type="RuleBase" id="RU000535"/>
    </source>
</evidence>
<comment type="subunit">
    <text evidence="3">Heptamer of 7 subunits arranged in a ring. Interacts with the chaperonin GroEL.</text>
</comment>
<dbReference type="InterPro" id="IPR020818">
    <property type="entry name" value="Chaperonin_GroES"/>
</dbReference>
<proteinExistence type="inferred from homology"/>
<comment type="subcellular location">
    <subcellularLocation>
        <location evidence="3">Cytoplasm</location>
    </subcellularLocation>
</comment>
<dbReference type="PANTHER" id="PTHR10772:SF58">
    <property type="entry name" value="CO-CHAPERONIN GROES"/>
    <property type="match status" value="1"/>
</dbReference>
<keyword evidence="3" id="KW-0963">Cytoplasm</keyword>
<dbReference type="RefSeq" id="WP_307404990.1">
    <property type="nucleotide sequence ID" value="NZ_JAUSUR010000001.1"/>
</dbReference>
<evidence type="ECO:0000256" key="2">
    <source>
        <dbReference type="ARBA" id="ARBA00023186"/>
    </source>
</evidence>
<dbReference type="HAMAP" id="MF_00580">
    <property type="entry name" value="CH10"/>
    <property type="match status" value="1"/>
</dbReference>
<sequence length="93" mass="10304">MFEPLHDNVVLQKEEVENKTSSGIILSPQNKETPGIAKVVACGKGKYVDGNLVPLQVKIGDRVVYKEYATTSITYEDTDYMIVSEESILAILK</sequence>
<evidence type="ECO:0000256" key="3">
    <source>
        <dbReference type="HAMAP-Rule" id="MF_00580"/>
    </source>
</evidence>
<evidence type="ECO:0000256" key="1">
    <source>
        <dbReference type="ARBA" id="ARBA00006975"/>
    </source>
</evidence>
<accession>A0ABU0DZF7</accession>
<gene>
    <name evidence="3" type="primary">groES</name>
    <name evidence="3" type="synonym">groS</name>
    <name evidence="5" type="ORF">J2S15_000406</name>
</gene>
<organism evidence="5 6">
    <name type="scientific">Breznakia pachnodae</name>
    <dbReference type="NCBI Taxonomy" id="265178"/>
    <lineage>
        <taxon>Bacteria</taxon>
        <taxon>Bacillati</taxon>
        <taxon>Bacillota</taxon>
        <taxon>Erysipelotrichia</taxon>
        <taxon>Erysipelotrichales</taxon>
        <taxon>Erysipelotrichaceae</taxon>
        <taxon>Breznakia</taxon>
    </lineage>
</organism>